<comment type="caution">
    <text evidence="3">The sequence shown here is derived from an EMBL/GenBank/DDBJ whole genome shotgun (WGS) entry which is preliminary data.</text>
</comment>
<keyword evidence="2" id="KW-0472">Membrane</keyword>
<protein>
    <submittedName>
        <fullName evidence="3">Uncharacterized protein</fullName>
    </submittedName>
</protein>
<keyword evidence="2" id="KW-0812">Transmembrane</keyword>
<reference evidence="3 4" key="1">
    <citation type="submission" date="2015-12" db="EMBL/GenBank/DDBJ databases">
        <title>Dictyostelia acquired genes for synthesis and detection of signals that induce cell-type specialization by lateral gene transfer from prokaryotes.</title>
        <authorList>
            <person name="Gloeckner G."/>
            <person name="Schaap P."/>
        </authorList>
    </citation>
    <scope>NUCLEOTIDE SEQUENCE [LARGE SCALE GENOMIC DNA]</scope>
    <source>
        <strain evidence="3 4">TK</strain>
    </source>
</reference>
<evidence type="ECO:0000256" key="2">
    <source>
        <dbReference type="SAM" id="Phobius"/>
    </source>
</evidence>
<keyword evidence="2" id="KW-1133">Transmembrane helix</keyword>
<accession>A0A151Z9X5</accession>
<keyword evidence="4" id="KW-1185">Reference proteome</keyword>
<organism evidence="3 4">
    <name type="scientific">Tieghemostelium lacteum</name>
    <name type="common">Slime mold</name>
    <name type="synonym">Dictyostelium lacteum</name>
    <dbReference type="NCBI Taxonomy" id="361077"/>
    <lineage>
        <taxon>Eukaryota</taxon>
        <taxon>Amoebozoa</taxon>
        <taxon>Evosea</taxon>
        <taxon>Eumycetozoa</taxon>
        <taxon>Dictyostelia</taxon>
        <taxon>Dictyosteliales</taxon>
        <taxon>Raperosteliaceae</taxon>
        <taxon>Tieghemostelium</taxon>
    </lineage>
</organism>
<feature type="region of interest" description="Disordered" evidence="1">
    <location>
        <begin position="477"/>
        <end position="507"/>
    </location>
</feature>
<evidence type="ECO:0000313" key="3">
    <source>
        <dbReference type="EMBL" id="KYQ90733.1"/>
    </source>
</evidence>
<feature type="transmembrane region" description="Helical" evidence="2">
    <location>
        <begin position="309"/>
        <end position="333"/>
    </location>
</feature>
<dbReference type="SUPFAM" id="SSF50969">
    <property type="entry name" value="YVTN repeat-like/Quinoprotein amine dehydrogenase"/>
    <property type="match status" value="1"/>
</dbReference>
<feature type="transmembrane region" description="Helical" evidence="2">
    <location>
        <begin position="412"/>
        <end position="433"/>
    </location>
</feature>
<dbReference type="Proteomes" id="UP000076078">
    <property type="component" value="Unassembled WGS sequence"/>
</dbReference>
<gene>
    <name evidence="3" type="ORF">DLAC_09370</name>
</gene>
<feature type="transmembrane region" description="Helical" evidence="2">
    <location>
        <begin position="354"/>
        <end position="374"/>
    </location>
</feature>
<evidence type="ECO:0000256" key="1">
    <source>
        <dbReference type="SAM" id="MobiDB-lite"/>
    </source>
</evidence>
<dbReference type="AlphaFoldDB" id="A0A151Z9X5"/>
<proteinExistence type="predicted"/>
<dbReference type="EMBL" id="LODT01000037">
    <property type="protein sequence ID" value="KYQ90733.1"/>
    <property type="molecule type" value="Genomic_DNA"/>
</dbReference>
<feature type="transmembrane region" description="Helical" evidence="2">
    <location>
        <begin position="453"/>
        <end position="469"/>
    </location>
</feature>
<dbReference type="InParanoid" id="A0A151Z9X5"/>
<dbReference type="InterPro" id="IPR011044">
    <property type="entry name" value="Quino_amine_DH_bsu"/>
</dbReference>
<sequence>MLYLYSNPGNPPSNTGQLYAYNLTTGEQTSLSEIPSATTLTGLVFASDNSDRAIFTADHFAGALDKYNIIQVDTENATILKLGEVDKPINTICYNVYDKSSNFAYFIIFDNTQNEYGLIKSNLTSSSSTYSTIGNTQQCPMATVSEDFKTFYLLVNSSFLVTFDNTDGQLASVETIFGLSDFMSSGQYQQQGGIVEYKSNVYGISVNSQSNFTLWRVDFQTLTVDYPLQISGNPNMAFALPNYPAGMFSRDSSHLVIPMMNQSVFQFWIHDLETLSNFVLKPQDSLPTSVQSYYLVYNQVMENVYPEKAILGVTFGYGVVGVIVIAVVLFIIFRNDWGSLIEAAKSWPLSRLCKIANIIFFFLGCIKLVVIYALSAQIDVPGLALVSSYMEIHKALFGIFMSVFYHYRMVPAYYFLSALSVFFNFVSFCTLFKKNIKIIETDKPGVSFIKFDSIFIAIYSAAFLVYFFLRVRKSSKSSDNDFSYKSSSGRDSLAYNPILNNDYEDDE</sequence>
<name>A0A151Z9X5_TIELA</name>
<evidence type="ECO:0000313" key="4">
    <source>
        <dbReference type="Proteomes" id="UP000076078"/>
    </source>
</evidence>